<dbReference type="GO" id="GO:0004252">
    <property type="term" value="F:serine-type endopeptidase activity"/>
    <property type="evidence" value="ECO:0007669"/>
    <property type="project" value="UniProtKB-UniRule"/>
</dbReference>
<dbReference type="InterPro" id="IPR027065">
    <property type="entry name" value="Lon_Prtase"/>
</dbReference>
<protein>
    <recommendedName>
        <fullName evidence="2">endopeptidase La</fullName>
        <ecNumber evidence="2">3.4.21.53</ecNumber>
    </recommendedName>
</protein>
<keyword evidence="2" id="KW-0378">Hydrolase</keyword>
<dbReference type="Pfam" id="PF20436">
    <property type="entry name" value="LonB_AAA-LID"/>
    <property type="match status" value="1"/>
</dbReference>
<comment type="caution">
    <text evidence="4">The sequence shown here is derived from an EMBL/GenBank/DDBJ whole genome shotgun (WGS) entry which is preliminary data.</text>
</comment>
<dbReference type="InterPro" id="IPR008269">
    <property type="entry name" value="Lon_proteolytic"/>
</dbReference>
<keyword evidence="1 2" id="KW-0645">Protease</keyword>
<name>A0A315E7Q9_9BURK</name>
<dbReference type="Gene3D" id="3.40.50.300">
    <property type="entry name" value="P-loop containing nucleotide triphosphate hydrolases"/>
    <property type="match status" value="2"/>
</dbReference>
<evidence type="ECO:0000256" key="2">
    <source>
        <dbReference type="PROSITE-ProRule" id="PRU01122"/>
    </source>
</evidence>
<gene>
    <name evidence="4" type="ORF">B9Z37_05075</name>
</gene>
<dbReference type="InterPro" id="IPR046844">
    <property type="entry name" value="Lon-like_helical"/>
</dbReference>
<evidence type="ECO:0000313" key="5">
    <source>
        <dbReference type="Proteomes" id="UP000250790"/>
    </source>
</evidence>
<proteinExistence type="inferred from homology"/>
<feature type="domain" description="Lon proteolytic" evidence="3">
    <location>
        <begin position="576"/>
        <end position="771"/>
    </location>
</feature>
<dbReference type="SUPFAM" id="SSF54211">
    <property type="entry name" value="Ribosomal protein S5 domain 2-like"/>
    <property type="match status" value="1"/>
</dbReference>
<dbReference type="AlphaFoldDB" id="A0A315E7Q9"/>
<dbReference type="Pfam" id="PF20437">
    <property type="entry name" value="LonC_helical"/>
    <property type="match status" value="1"/>
</dbReference>
<reference evidence="4 5" key="1">
    <citation type="submission" date="2017-04" db="EMBL/GenBank/DDBJ databases">
        <title>Unexpected and diverse lifestyles within the genus Limnohabitans.</title>
        <authorList>
            <person name="Kasalicky V."/>
            <person name="Mehrshad M."/>
            <person name="Andrei S.-A."/>
            <person name="Salcher M."/>
            <person name="Kratochvilova H."/>
            <person name="Simek K."/>
            <person name="Ghai R."/>
        </authorList>
    </citation>
    <scope>NUCLEOTIDE SEQUENCE [LARGE SCALE GENOMIC DNA]</scope>
    <source>
        <strain evidence="4 5">II-B4</strain>
    </source>
</reference>
<dbReference type="Pfam" id="PF13654">
    <property type="entry name" value="AAA_32"/>
    <property type="match status" value="1"/>
</dbReference>
<dbReference type="InterPro" id="IPR027417">
    <property type="entry name" value="P-loop_NTPase"/>
</dbReference>
<accession>A0A315E7Q9</accession>
<dbReference type="GO" id="GO:0005524">
    <property type="term" value="F:ATP binding"/>
    <property type="evidence" value="ECO:0007669"/>
    <property type="project" value="InterPro"/>
</dbReference>
<dbReference type="InterPro" id="IPR014721">
    <property type="entry name" value="Ribsml_uS5_D2-typ_fold_subgr"/>
</dbReference>
<dbReference type="Proteomes" id="UP000250790">
    <property type="component" value="Unassembled WGS sequence"/>
</dbReference>
<dbReference type="GO" id="GO:0030163">
    <property type="term" value="P:protein catabolic process"/>
    <property type="evidence" value="ECO:0007669"/>
    <property type="project" value="InterPro"/>
</dbReference>
<dbReference type="EC" id="3.4.21.53" evidence="2"/>
<feature type="active site" evidence="2">
    <location>
        <position position="709"/>
    </location>
</feature>
<dbReference type="InterPro" id="IPR041699">
    <property type="entry name" value="AAA_32"/>
</dbReference>
<evidence type="ECO:0000259" key="3">
    <source>
        <dbReference type="PROSITE" id="PS51786"/>
    </source>
</evidence>
<dbReference type="PROSITE" id="PS51786">
    <property type="entry name" value="LON_PROTEOLYTIC"/>
    <property type="match status" value="1"/>
</dbReference>
<sequence>MDMGTRMALTTSRLVELDAAALRRTVEPQTLGFSDTSELLHEPLPWIGQERAKQAAEFGMGMTEPDYNLFVLGDVGSGRTTLLSQMMHAHAQKCPVPPDLCYLHNFEEPERPRALHLKAGQGRVLRQAMQQLAKRLQAEVPKRLGQDDFKAESKRIEASYKTEEDRGYLALSAYAEAHRFSLMCDQGHMVFTLKDEQGEPVTAGKALAMSREQRAEIDLAEASLREEISRYLEKMRAMERVKNEGLSALRRQTLKPMLDHELQLIRSALNQPVQDMVKLNAFLEQIQTSVLENVALLEPGEEEMVRLEALDAVLSLFRVNLVVDNHALQGAPVIREDNPLFRMLFGSIEYGSDNGELVTDFSRIRAGSLLKAHGGFLMLHLRDLLADPHVWEKLRRFMRNGRLQIEEPGMMHAPMAAMSLEPEAVNVHVKVVLIASGDEYYAVQEADPEFVRRFRCKVDFAESFVATPESAHATAIFVGHTCRKMNLPHFSAAAVAALIEETHREADDQNRQSAIFALAEALVIESAALARQGGRQRVDTSDVHAARQARVHRHNYPEQRLQETLMEGERLLGVSGERVAQINGLTVVDLGDYRFGFPVKVTACTYAGEEGLLNIEREVEMSGPIHDKGVLILHSYLSSLFAHIAPLAMNAAVVFEQEYSGVEGDSASCAEFYALLSSLSGLPLRQGIAVTGAVNQHGELLPVGGINEKIEGYFRSCESLGLDGQQGVLMPSRNRRHLMLDERVVKAVAEGRFHIHMADTAGEGLVLLTGVCFGTLGVAGYEPDSVLGRAQKTLLRFRHACEHLGNKPPVTPTHMRHLKHTVFR</sequence>
<evidence type="ECO:0000256" key="1">
    <source>
        <dbReference type="ARBA" id="ARBA00022670"/>
    </source>
</evidence>
<dbReference type="PRINTS" id="PR00830">
    <property type="entry name" value="ENDOLAPTASE"/>
</dbReference>
<dbReference type="OrthoDB" id="9758568at2"/>
<dbReference type="GO" id="GO:0004176">
    <property type="term" value="F:ATP-dependent peptidase activity"/>
    <property type="evidence" value="ECO:0007669"/>
    <property type="project" value="UniProtKB-UniRule"/>
</dbReference>
<dbReference type="SUPFAM" id="SSF52540">
    <property type="entry name" value="P-loop containing nucleoside triphosphate hydrolases"/>
    <property type="match status" value="1"/>
</dbReference>
<dbReference type="InterPro" id="IPR046843">
    <property type="entry name" value="LonB_AAA-LID"/>
</dbReference>
<dbReference type="EMBL" id="NESN01000002">
    <property type="protein sequence ID" value="PUE53956.1"/>
    <property type="molecule type" value="Genomic_DNA"/>
</dbReference>
<dbReference type="Gene3D" id="3.30.230.10">
    <property type="match status" value="1"/>
</dbReference>
<organism evidence="4 5">
    <name type="scientific">Limnohabitans parvus II-B4</name>
    <dbReference type="NCBI Taxonomy" id="1293052"/>
    <lineage>
        <taxon>Bacteria</taxon>
        <taxon>Pseudomonadati</taxon>
        <taxon>Pseudomonadota</taxon>
        <taxon>Betaproteobacteria</taxon>
        <taxon>Burkholderiales</taxon>
        <taxon>Comamonadaceae</taxon>
        <taxon>Limnohabitans</taxon>
    </lineage>
</organism>
<feature type="active site" evidence="2">
    <location>
        <position position="666"/>
    </location>
</feature>
<comment type="catalytic activity">
    <reaction evidence="2">
        <text>Hydrolysis of proteins in presence of ATP.</text>
        <dbReference type="EC" id="3.4.21.53"/>
    </reaction>
</comment>
<dbReference type="InterPro" id="IPR020568">
    <property type="entry name" value="Ribosomal_Su5_D2-typ_SF"/>
</dbReference>
<keyword evidence="5" id="KW-1185">Reference proteome</keyword>
<dbReference type="PANTHER" id="PTHR10046">
    <property type="entry name" value="ATP DEPENDENT LON PROTEASE FAMILY MEMBER"/>
    <property type="match status" value="1"/>
</dbReference>
<dbReference type="Pfam" id="PF05362">
    <property type="entry name" value="Lon_C"/>
    <property type="match status" value="1"/>
</dbReference>
<keyword evidence="2" id="KW-0720">Serine protease</keyword>
<dbReference type="GO" id="GO:0006508">
    <property type="term" value="P:proteolysis"/>
    <property type="evidence" value="ECO:0007669"/>
    <property type="project" value="UniProtKB-KW"/>
</dbReference>
<comment type="similarity">
    <text evidence="2">Belongs to the peptidase S16 family.</text>
</comment>
<dbReference type="Gene3D" id="1.10.8.60">
    <property type="match status" value="1"/>
</dbReference>
<evidence type="ECO:0000313" key="4">
    <source>
        <dbReference type="EMBL" id="PUE53956.1"/>
    </source>
</evidence>